<evidence type="ECO:0000313" key="1">
    <source>
        <dbReference type="EMBL" id="EYC01133.1"/>
    </source>
</evidence>
<dbReference type="Proteomes" id="UP000024635">
    <property type="component" value="Unassembled WGS sequence"/>
</dbReference>
<sequence>MPYAVESGVIPSAIYVPIFDGTHVFNGPLSLESLHQEQIFYPRVNTLVQLRLSLDIAPTLLVNFYPQ</sequence>
<keyword evidence="2" id="KW-1185">Reference proteome</keyword>
<comment type="caution">
    <text evidence="1">The sequence shown here is derived from an EMBL/GenBank/DDBJ whole genome shotgun (WGS) entry which is preliminary data.</text>
</comment>
<proteinExistence type="predicted"/>
<accession>A0A016TEV8</accession>
<evidence type="ECO:0000313" key="2">
    <source>
        <dbReference type="Proteomes" id="UP000024635"/>
    </source>
</evidence>
<protein>
    <submittedName>
        <fullName evidence="1">Uncharacterized protein</fullName>
    </submittedName>
</protein>
<organism evidence="1 2">
    <name type="scientific">Ancylostoma ceylanicum</name>
    <dbReference type="NCBI Taxonomy" id="53326"/>
    <lineage>
        <taxon>Eukaryota</taxon>
        <taxon>Metazoa</taxon>
        <taxon>Ecdysozoa</taxon>
        <taxon>Nematoda</taxon>
        <taxon>Chromadorea</taxon>
        <taxon>Rhabditida</taxon>
        <taxon>Rhabditina</taxon>
        <taxon>Rhabditomorpha</taxon>
        <taxon>Strongyloidea</taxon>
        <taxon>Ancylostomatidae</taxon>
        <taxon>Ancylostomatinae</taxon>
        <taxon>Ancylostoma</taxon>
    </lineage>
</organism>
<name>A0A016TEV8_9BILA</name>
<dbReference type="AlphaFoldDB" id="A0A016TEV8"/>
<reference evidence="2" key="1">
    <citation type="journal article" date="2015" name="Nat. Genet.">
        <title>The genome and transcriptome of the zoonotic hookworm Ancylostoma ceylanicum identify infection-specific gene families.</title>
        <authorList>
            <person name="Schwarz E.M."/>
            <person name="Hu Y."/>
            <person name="Antoshechkin I."/>
            <person name="Miller M.M."/>
            <person name="Sternberg P.W."/>
            <person name="Aroian R.V."/>
        </authorList>
    </citation>
    <scope>NUCLEOTIDE SEQUENCE</scope>
    <source>
        <strain evidence="2">HY135</strain>
    </source>
</reference>
<dbReference type="EMBL" id="JARK01001446">
    <property type="protein sequence ID" value="EYC01133.1"/>
    <property type="molecule type" value="Genomic_DNA"/>
</dbReference>
<gene>
    <name evidence="1" type="primary">Acey_s0110.g182</name>
    <name evidence="1" type="ORF">Y032_0110g182</name>
</gene>